<dbReference type="InterPro" id="IPR001242">
    <property type="entry name" value="Condensation_dom"/>
</dbReference>
<dbReference type="PANTHER" id="PTHR45527:SF1">
    <property type="entry name" value="FATTY ACID SYNTHASE"/>
    <property type="match status" value="1"/>
</dbReference>
<dbReference type="CDD" id="cd19531">
    <property type="entry name" value="LCL_NRPS-like"/>
    <property type="match status" value="2"/>
</dbReference>
<dbReference type="InterPro" id="IPR042099">
    <property type="entry name" value="ANL_N_sf"/>
</dbReference>
<dbReference type="Pfam" id="PF00550">
    <property type="entry name" value="PP-binding"/>
    <property type="match status" value="2"/>
</dbReference>
<dbReference type="Pfam" id="PF00668">
    <property type="entry name" value="Condensation"/>
    <property type="match status" value="3"/>
</dbReference>
<dbReference type="GO" id="GO:0017000">
    <property type="term" value="P:antibiotic biosynthetic process"/>
    <property type="evidence" value="ECO:0007669"/>
    <property type="project" value="UniProtKB-ARBA"/>
</dbReference>
<name>A0A4U0NWT2_9ACTN</name>
<dbReference type="SUPFAM" id="SSF47336">
    <property type="entry name" value="ACP-like"/>
    <property type="match status" value="2"/>
</dbReference>
<feature type="domain" description="Carrier" evidence="5">
    <location>
        <begin position="1518"/>
        <end position="1593"/>
    </location>
</feature>
<dbReference type="GO" id="GO:0005737">
    <property type="term" value="C:cytoplasm"/>
    <property type="evidence" value="ECO:0007669"/>
    <property type="project" value="TreeGrafter"/>
</dbReference>
<accession>A0A4U0NWT2</accession>
<feature type="compositionally biased region" description="Basic and acidic residues" evidence="4">
    <location>
        <begin position="1592"/>
        <end position="1605"/>
    </location>
</feature>
<dbReference type="Proteomes" id="UP000308697">
    <property type="component" value="Unassembled WGS sequence"/>
</dbReference>
<dbReference type="GO" id="GO:0031177">
    <property type="term" value="F:phosphopantetheine binding"/>
    <property type="evidence" value="ECO:0007669"/>
    <property type="project" value="InterPro"/>
</dbReference>
<comment type="caution">
    <text evidence="6">The sequence shown here is derived from an EMBL/GenBank/DDBJ whole genome shotgun (WGS) entry which is preliminary data.</text>
</comment>
<dbReference type="CDD" id="cd05930">
    <property type="entry name" value="A_NRPS"/>
    <property type="match status" value="1"/>
</dbReference>
<dbReference type="InterPro" id="IPR025110">
    <property type="entry name" value="AMP-bd_C"/>
</dbReference>
<dbReference type="GO" id="GO:0008610">
    <property type="term" value="P:lipid biosynthetic process"/>
    <property type="evidence" value="ECO:0007669"/>
    <property type="project" value="UniProtKB-ARBA"/>
</dbReference>
<evidence type="ECO:0000256" key="2">
    <source>
        <dbReference type="ARBA" id="ARBA00022450"/>
    </source>
</evidence>
<evidence type="ECO:0000259" key="5">
    <source>
        <dbReference type="PROSITE" id="PS50075"/>
    </source>
</evidence>
<dbReference type="InterPro" id="IPR000873">
    <property type="entry name" value="AMP-dep_synth/lig_dom"/>
</dbReference>
<protein>
    <submittedName>
        <fullName evidence="6">Amino acid adenylation domain-containing protein</fullName>
    </submittedName>
</protein>
<comment type="cofactor">
    <cofactor evidence="1">
        <name>pantetheine 4'-phosphate</name>
        <dbReference type="ChEBI" id="CHEBI:47942"/>
    </cofactor>
</comment>
<dbReference type="Gene3D" id="3.30.300.30">
    <property type="match status" value="1"/>
</dbReference>
<dbReference type="GO" id="GO:0043041">
    <property type="term" value="P:amino acid activation for nonribosomal peptide biosynthetic process"/>
    <property type="evidence" value="ECO:0007669"/>
    <property type="project" value="TreeGrafter"/>
</dbReference>
<evidence type="ECO:0000256" key="1">
    <source>
        <dbReference type="ARBA" id="ARBA00001957"/>
    </source>
</evidence>
<feature type="domain" description="Carrier" evidence="5">
    <location>
        <begin position="991"/>
        <end position="1073"/>
    </location>
</feature>
<dbReference type="SMART" id="SM00823">
    <property type="entry name" value="PKS_PP"/>
    <property type="match status" value="2"/>
</dbReference>
<dbReference type="Gene3D" id="3.30.559.10">
    <property type="entry name" value="Chloramphenicol acetyltransferase-like domain"/>
    <property type="match status" value="2"/>
</dbReference>
<organism evidence="6 7">
    <name type="scientific">Streptomyces piniterrae</name>
    <dbReference type="NCBI Taxonomy" id="2571125"/>
    <lineage>
        <taxon>Bacteria</taxon>
        <taxon>Bacillati</taxon>
        <taxon>Actinomycetota</taxon>
        <taxon>Actinomycetes</taxon>
        <taxon>Kitasatosporales</taxon>
        <taxon>Streptomycetaceae</taxon>
        <taxon>Streptomyces</taxon>
    </lineage>
</organism>
<dbReference type="Pfam" id="PF00501">
    <property type="entry name" value="AMP-binding"/>
    <property type="match status" value="1"/>
</dbReference>
<evidence type="ECO:0000256" key="3">
    <source>
        <dbReference type="ARBA" id="ARBA00022553"/>
    </source>
</evidence>
<dbReference type="EMBL" id="SUMB01000001">
    <property type="protein sequence ID" value="TJZ59110.1"/>
    <property type="molecule type" value="Genomic_DNA"/>
</dbReference>
<dbReference type="InterPro" id="IPR006162">
    <property type="entry name" value="Ppantetheine_attach_site"/>
</dbReference>
<feature type="region of interest" description="Disordered" evidence="4">
    <location>
        <begin position="1073"/>
        <end position="1092"/>
    </location>
</feature>
<dbReference type="GO" id="GO:0044550">
    <property type="term" value="P:secondary metabolite biosynthetic process"/>
    <property type="evidence" value="ECO:0007669"/>
    <property type="project" value="TreeGrafter"/>
</dbReference>
<dbReference type="Gene3D" id="1.10.1200.10">
    <property type="entry name" value="ACP-like"/>
    <property type="match status" value="2"/>
</dbReference>
<dbReference type="Pfam" id="PF13193">
    <property type="entry name" value="AMP-binding_C"/>
    <property type="match status" value="1"/>
</dbReference>
<keyword evidence="7" id="KW-1185">Reference proteome</keyword>
<dbReference type="GO" id="GO:0003824">
    <property type="term" value="F:catalytic activity"/>
    <property type="evidence" value="ECO:0007669"/>
    <property type="project" value="InterPro"/>
</dbReference>
<keyword evidence="2" id="KW-0596">Phosphopantetheine</keyword>
<dbReference type="InterPro" id="IPR020806">
    <property type="entry name" value="PKS_PP-bd"/>
</dbReference>
<dbReference type="InterPro" id="IPR010071">
    <property type="entry name" value="AA_adenyl_dom"/>
</dbReference>
<dbReference type="SUPFAM" id="SSF56801">
    <property type="entry name" value="Acetyl-CoA synthetase-like"/>
    <property type="match status" value="1"/>
</dbReference>
<keyword evidence="3" id="KW-0597">Phosphoprotein</keyword>
<dbReference type="NCBIfam" id="TIGR01733">
    <property type="entry name" value="AA-adenyl-dom"/>
    <property type="match status" value="1"/>
</dbReference>
<dbReference type="PANTHER" id="PTHR45527">
    <property type="entry name" value="NONRIBOSOMAL PEPTIDE SYNTHETASE"/>
    <property type="match status" value="1"/>
</dbReference>
<dbReference type="PROSITE" id="PS00012">
    <property type="entry name" value="PHOSPHOPANTETHEINE"/>
    <property type="match status" value="1"/>
</dbReference>
<evidence type="ECO:0000313" key="6">
    <source>
        <dbReference type="EMBL" id="TJZ59110.1"/>
    </source>
</evidence>
<dbReference type="InterPro" id="IPR036736">
    <property type="entry name" value="ACP-like_sf"/>
</dbReference>
<reference evidence="6 7" key="1">
    <citation type="submission" date="2019-04" db="EMBL/GenBank/DDBJ databases">
        <title>Streptomyces piniterrae sp. nov., a heliquinomycin-producing actinomycete isolated from rhizosphere soil of Pinus yunnanensis.</title>
        <authorList>
            <person name="Zhuang X."/>
            <person name="Zhao J."/>
        </authorList>
    </citation>
    <scope>NUCLEOTIDE SEQUENCE [LARGE SCALE GENOMIC DNA]</scope>
    <source>
        <strain evidence="7">jys28</strain>
    </source>
</reference>
<dbReference type="RefSeq" id="WP_136738062.1">
    <property type="nucleotide sequence ID" value="NZ_SUMB01000001.1"/>
</dbReference>
<dbReference type="Gene3D" id="3.40.50.12780">
    <property type="entry name" value="N-terminal domain of ligase-like"/>
    <property type="match status" value="1"/>
</dbReference>
<dbReference type="InterPro" id="IPR045851">
    <property type="entry name" value="AMP-bd_C_sf"/>
</dbReference>
<gene>
    <name evidence="6" type="ORF">FCH28_02990</name>
</gene>
<sequence length="1635" mass="174491">MAQHSQPQPAPNRRFATVAPLSSAQERLWYIDAASPGTAAYNVPLLTRWNEPVEVTALTKALEAVVARHEVLRTTYALRDGRPVQYIGAPTPVPVEVISGRAPGTGELEQRARAPFDLSAAPPLRCTVWQGGEAGDSMLLTLHHIAVDGWSLASLYEDLAVAYEQALAGGVAALPELPVQYADFAAWERTSQDAEALAKRLDARAAQLLPALGELALGSCPPRRSVPEGDRRGAQYVFRLPAELVREAEELAARGRATPFAVLFTAFQAVVQRWTQRQEFLLSTVAANRPHAAVEELVGFFVNTVPLVCRPDPQWTFERLCTEVRGEVFRILGHQRLPFDRLLARMGGEGLRASGGLADIGFILQNAPAPRTGGDPRWRPPVLLPTGTAKQDLSLVLEYGAEGGLTGTIEYDVDRYDGETARALAENFSVLLEAAVRDPGARLCELPVTRRTPGELPPGVLLGEERDLASGSRSVVEALETRMAVVDPDSPAVTCAGTDLMWGELEAWSQAVARHLRAHGAGRGSFVPVLCSRGGALVAGWLGALRSGAAFVPLAMDTPPARIEFILEETGASLALVDEAGAELLRGLGSAVKPVRLDEVRDHGDSAGRDFAEPVHPDGADPAVLIYTSGTTGRPKGVLVPHRGLLNTALWWADDCGLGSGDRLLLTAGTAFDPATFNVLEALLAGARLIVADDVERRDPRALLALIRGPEGATVAGSVTPSLLHAMLEAEAPDSEPTTLRVVYSGGEALPRRLAADCARRWNVRVRNVYGPTEASCNSTYAHVDPDDEGAPPIGVPLPGTRAYVLGPHGEELPAGIPGELHVAGIGVALGYLGRPERTATAFLPDPYATEPGALMYRTGDRVRLRPDGQLQYLGRADDQVKILGNRIEPGEIRRLIEENPAVAAAAVHATGTPAQLFAYVELTDTAAAPPAREDVVLPLRRWLPSAVLPSEVYVVDALPRTANDKVDFAALAELRDRPLRHAETRPAELTPQQRRAARLMARFLAEAANGGAAPAADDLGPDADFFTLGGHSLLAVRMLAAAEEEWGTAVPLRSFLADPNVAGLARCLTAQSDGGRTSSAGPRAAGDEGGPYPATAVQQRLWLIDRLPALRTAYLAPSVVEFTGPVDRAALREAFATVLGRHPGLRSRFAFDTEQRRVCYRTDGTAPGVGLVDATGWSDEQVDARVAEVCWSPFDLATEAPARGEVIAIGEQRTILAYGVHHIVSDGWSLEIVMDELAIAYRALATGAPLVLPEPPHPAALPPAADPGEGPDVLLTALDGAPTDAELPHDRPRGAIQDVAADSRELLLPADVTARIREVAGELRCTTFMTATALFAAVLARRSGQRDFLFAFPWAGRDVPGSADVVGMFVNTLLLRADLTDGPTWRELLARIRESAVTAFRHADTPFELLAAGLHPGRDLSRPAVTPLYVNAVDDMPLPPRLADSTESRYLRPPALKLKYELELNATGGGDRLELSLTYATALFDASTVDGLLNRLADAARDLTTDLEAPVLPTAQAQTQDLASQVAAAWCEVLDVPEVAQDVNFFEAGGDSLLLIVLLDRLSGLSDTDIDAADLFQHSTVRAQAAFLAGRDGDAEEPVRETPHKTATSRTTGRGHLLAGARRPSAGTDGERDA</sequence>
<proteinExistence type="predicted"/>
<dbReference type="Gene3D" id="3.30.559.30">
    <property type="entry name" value="Nonribosomal peptide synthetase, condensation domain"/>
    <property type="match status" value="2"/>
</dbReference>
<dbReference type="InterPro" id="IPR023213">
    <property type="entry name" value="CAT-like_dom_sf"/>
</dbReference>
<dbReference type="InterPro" id="IPR009081">
    <property type="entry name" value="PP-bd_ACP"/>
</dbReference>
<evidence type="ECO:0000256" key="4">
    <source>
        <dbReference type="SAM" id="MobiDB-lite"/>
    </source>
</evidence>
<dbReference type="SUPFAM" id="SSF52777">
    <property type="entry name" value="CoA-dependent acyltransferases"/>
    <property type="match status" value="4"/>
</dbReference>
<dbReference type="PROSITE" id="PS00455">
    <property type="entry name" value="AMP_BINDING"/>
    <property type="match status" value="1"/>
</dbReference>
<dbReference type="InterPro" id="IPR020845">
    <property type="entry name" value="AMP-binding_CS"/>
</dbReference>
<dbReference type="PROSITE" id="PS50075">
    <property type="entry name" value="CARRIER"/>
    <property type="match status" value="2"/>
</dbReference>
<evidence type="ECO:0000313" key="7">
    <source>
        <dbReference type="Proteomes" id="UP000308697"/>
    </source>
</evidence>
<feature type="region of interest" description="Disordered" evidence="4">
    <location>
        <begin position="1592"/>
        <end position="1635"/>
    </location>
</feature>
<dbReference type="OrthoDB" id="3931141at2"/>